<protein>
    <recommendedName>
        <fullName evidence="4">VCBS repeat-containing protein</fullName>
    </recommendedName>
</protein>
<name>A0ABT4FBB9_9BACL</name>
<gene>
    <name evidence="2" type="ORF">M5X16_02260</name>
</gene>
<proteinExistence type="predicted"/>
<reference evidence="2 3" key="1">
    <citation type="submission" date="2022-05" db="EMBL/GenBank/DDBJ databases">
        <title>Genome Sequencing of Bee-Associated Microbes.</title>
        <authorList>
            <person name="Dunlap C."/>
        </authorList>
    </citation>
    <scope>NUCLEOTIDE SEQUENCE [LARGE SCALE GENOMIC DNA]</scope>
    <source>
        <strain evidence="2 3">NRRL B-23120</strain>
    </source>
</reference>
<comment type="caution">
    <text evidence="2">The sequence shown here is derived from an EMBL/GenBank/DDBJ whole genome shotgun (WGS) entry which is preliminary data.</text>
</comment>
<dbReference type="RefSeq" id="WP_241688782.1">
    <property type="nucleotide sequence ID" value="NZ_CP026520.1"/>
</dbReference>
<dbReference type="EMBL" id="JAMDMJ010000002">
    <property type="protein sequence ID" value="MCY9594594.1"/>
    <property type="molecule type" value="Genomic_DNA"/>
</dbReference>
<organism evidence="2 3">
    <name type="scientific">Paenibacillus chitinolyticus</name>
    <dbReference type="NCBI Taxonomy" id="79263"/>
    <lineage>
        <taxon>Bacteria</taxon>
        <taxon>Bacillati</taxon>
        <taxon>Bacillota</taxon>
        <taxon>Bacilli</taxon>
        <taxon>Bacillales</taxon>
        <taxon>Paenibacillaceae</taxon>
        <taxon>Paenibacillus</taxon>
    </lineage>
</organism>
<dbReference type="Proteomes" id="UP001527202">
    <property type="component" value="Unassembled WGS sequence"/>
</dbReference>
<evidence type="ECO:0008006" key="4">
    <source>
        <dbReference type="Google" id="ProtNLM"/>
    </source>
</evidence>
<keyword evidence="1" id="KW-0472">Membrane</keyword>
<keyword evidence="3" id="KW-1185">Reference proteome</keyword>
<evidence type="ECO:0000313" key="3">
    <source>
        <dbReference type="Proteomes" id="UP001527202"/>
    </source>
</evidence>
<keyword evidence="1" id="KW-1133">Transmembrane helix</keyword>
<evidence type="ECO:0000256" key="1">
    <source>
        <dbReference type="SAM" id="Phobius"/>
    </source>
</evidence>
<evidence type="ECO:0000313" key="2">
    <source>
        <dbReference type="EMBL" id="MCY9594594.1"/>
    </source>
</evidence>
<dbReference type="GeneID" id="95373922"/>
<sequence>MNPEKTNWAAMVKESSIGRGIFTEQMKQTVLTRVEQNQRKKLKKPFVYMAAPLTGLLICLLLFPVFDNLPAAFQTLGKAITGTNGVSSEDITLHYEPAKELSAIPDTDKGIRGYTLSRLPLASVHVKETVSIAGIGTYMDYIKSDEDPISYFGFQLFNHPGSAGDEFYEIGYGKMTEAKLHKSNAFGLMDLRLDGKCGPERRCVYWIALKEGKVVAYEQMDAWTVYEQDLDKDGVTEVVASTFAKEIYIYKPIKGQIQSVDVQAALKAGYGDTVTYNPDNQIFQITGKGGTKKYRYVTGADMLRQVHE</sequence>
<accession>A0ABT4FBB9</accession>
<keyword evidence="1" id="KW-0812">Transmembrane</keyword>
<feature type="transmembrane region" description="Helical" evidence="1">
    <location>
        <begin position="46"/>
        <end position="66"/>
    </location>
</feature>